<evidence type="ECO:0000313" key="3">
    <source>
        <dbReference type="Proteomes" id="UP000076154"/>
    </source>
</evidence>
<protein>
    <recommendedName>
        <fullName evidence="4">Secreted protein</fullName>
    </recommendedName>
</protein>
<evidence type="ECO:0008006" key="4">
    <source>
        <dbReference type="Google" id="ProtNLM"/>
    </source>
</evidence>
<evidence type="ECO:0000313" key="2">
    <source>
        <dbReference type="EMBL" id="RDB26967.1"/>
    </source>
</evidence>
<feature type="signal peptide" evidence="1">
    <location>
        <begin position="1"/>
        <end position="21"/>
    </location>
</feature>
<proteinExistence type="predicted"/>
<sequence>MKCPVQCLAAYVLVLLHQVETRLTYSLTHRPPAALVTTFCSGSSWREVHGKSQCPSCILATPSPRTLRDRMAQELGGCDLWWSPRRTVLPREPIRLFLFVISTTADSMIHIPTANCIDFFFVIDAA</sequence>
<reference evidence="2" key="1">
    <citation type="submission" date="2018-04" db="EMBL/GenBank/DDBJ databases">
        <title>Whole genome sequencing of Hypsizygus marmoreus.</title>
        <authorList>
            <person name="Choi I.-G."/>
            <person name="Min B."/>
            <person name="Kim J.-G."/>
            <person name="Kim S."/>
            <person name="Oh Y.-L."/>
            <person name="Kong W.-S."/>
            <person name="Park H."/>
            <person name="Jeong J."/>
            <person name="Song E.-S."/>
        </authorList>
    </citation>
    <scope>NUCLEOTIDE SEQUENCE [LARGE SCALE GENOMIC DNA]</scope>
    <source>
        <strain evidence="2">51987-8</strain>
    </source>
</reference>
<accession>A0A369K2K1</accession>
<comment type="caution">
    <text evidence="2">The sequence shown here is derived from an EMBL/GenBank/DDBJ whole genome shotgun (WGS) entry which is preliminary data.</text>
</comment>
<keyword evidence="3" id="KW-1185">Reference proteome</keyword>
<feature type="chain" id="PRO_5016777368" description="Secreted protein" evidence="1">
    <location>
        <begin position="22"/>
        <end position="126"/>
    </location>
</feature>
<dbReference type="EMBL" id="LUEZ02000021">
    <property type="protein sequence ID" value="RDB26967.1"/>
    <property type="molecule type" value="Genomic_DNA"/>
</dbReference>
<name>A0A369K2K1_HYPMA</name>
<dbReference type="InParanoid" id="A0A369K2K1"/>
<keyword evidence="1" id="KW-0732">Signal</keyword>
<dbReference type="Proteomes" id="UP000076154">
    <property type="component" value="Unassembled WGS sequence"/>
</dbReference>
<gene>
    <name evidence="2" type="ORF">Hypma_005088</name>
</gene>
<evidence type="ECO:0000256" key="1">
    <source>
        <dbReference type="SAM" id="SignalP"/>
    </source>
</evidence>
<dbReference type="AlphaFoldDB" id="A0A369K2K1"/>
<organism evidence="2 3">
    <name type="scientific">Hypsizygus marmoreus</name>
    <name type="common">White beech mushroom</name>
    <name type="synonym">Agaricus marmoreus</name>
    <dbReference type="NCBI Taxonomy" id="39966"/>
    <lineage>
        <taxon>Eukaryota</taxon>
        <taxon>Fungi</taxon>
        <taxon>Dikarya</taxon>
        <taxon>Basidiomycota</taxon>
        <taxon>Agaricomycotina</taxon>
        <taxon>Agaricomycetes</taxon>
        <taxon>Agaricomycetidae</taxon>
        <taxon>Agaricales</taxon>
        <taxon>Tricholomatineae</taxon>
        <taxon>Lyophyllaceae</taxon>
        <taxon>Hypsizygus</taxon>
    </lineage>
</organism>